<keyword evidence="2" id="KW-1185">Reference proteome</keyword>
<evidence type="ECO:0000313" key="2">
    <source>
        <dbReference type="Proteomes" id="UP000660885"/>
    </source>
</evidence>
<dbReference type="Proteomes" id="UP000660885">
    <property type="component" value="Unassembled WGS sequence"/>
</dbReference>
<dbReference type="EMBL" id="JAETWB010000017">
    <property type="protein sequence ID" value="MBL6080774.1"/>
    <property type="molecule type" value="Genomic_DNA"/>
</dbReference>
<proteinExistence type="predicted"/>
<evidence type="ECO:0000313" key="1">
    <source>
        <dbReference type="EMBL" id="MBL6080774.1"/>
    </source>
</evidence>
<name>A0ABS1U7Y5_9PROT</name>
<organism evidence="1 2">
    <name type="scientific">Belnapia arida</name>
    <dbReference type="NCBI Taxonomy" id="2804533"/>
    <lineage>
        <taxon>Bacteria</taxon>
        <taxon>Pseudomonadati</taxon>
        <taxon>Pseudomonadota</taxon>
        <taxon>Alphaproteobacteria</taxon>
        <taxon>Acetobacterales</taxon>
        <taxon>Roseomonadaceae</taxon>
        <taxon>Belnapia</taxon>
    </lineage>
</organism>
<gene>
    <name evidence="1" type="ORF">JMJ56_22415</name>
</gene>
<comment type="caution">
    <text evidence="1">The sequence shown here is derived from an EMBL/GenBank/DDBJ whole genome shotgun (WGS) entry which is preliminary data.</text>
</comment>
<protein>
    <submittedName>
        <fullName evidence="1">Uncharacterized protein</fullName>
    </submittedName>
</protein>
<sequence>MEWIDKHHLDGFAEKTDAQDKLPRLVADLILATSAVPDVMRFLSDGAGRVRGFDGVLVSPGAPPHVPRGRSYWEFGCSRDVRDKARRDIRKRKGEVDDTERAASTLVFVTPRHYDTPGHHLHDFEEELRAESGWGAVLIVDGGRLRHWLALASGVAARWARLEFQAAPQGVWSVEEFWHEYSNRFDPPLKEEVILAGRQQQATQMLERLAALQPDRIVVSADSPDEALAFAMAALRKADPAVRLVLEARSLVVDTPEAARDLRDRPLAYFPTHGAARSVGSLAQWGPTILARGRNDAAGGAIDLRRPSRHDFAEALQQPRIPLQKALQLASECGRSVTVLARRIPGIDHPSPAWAATPDSLLPALLAGAWDAATPADRAVVARLAGVADYGEWEARAQPFLAIDDPPLENEGTVWKVRAPVDAFVLLGRHLGAGHFERLRQACLDVLGLVDANLDKTSADLMMAGPGVPHSDWLRDGLATTLLMTATLHNSAGCGPALATAGGPERWADATVAALPGLATDARLLASLRGTLPILAEAAPIPFVAAIERLVAADPEGVRWLFVERTEFITPRSYHVHLLWALERIAWDPAVLPQAALLLARLAALDPHPDSMLINRPVRSLRSILLPWLPGTDADLEKCLGVLTAIIRTSESVGWELCMRLLPEHHAVAEPTARPRLREASSYDHGPSRQETAKMWAAVANHVLGMVGTDPERWITLLDRIEVLSSEDQARATQQLEAVFAATEVKERRRLWEKLRDIAARHAEFPDAGWTLKGERLEVLAGIVRRFAPSDSVSVAAPLFDFHRPSRHRALTEEEMTAEALEEARGVAVADLLSREGSAGLLRLAEAVRAPWLLAAPAVLAAGTPEAVLDLCGTAQAARTENSGILARALSGSADRTFGDAWRELLARAAREGRTPEQVANLALGLEDGPGTWDFVDRLSDAVANSYWRGRHPWRLAEGDSALNERAASQYLSVGRPYQALTTLAEAARPAAALVFEALDGTLSALNSGPLDDPSMLSFHLEQVFDGLRARDDVNRTDLARREFAYLPLLGRAREGYGDLAILHLMAADPTMFVDAVKLVFRGASEEPRELNQAERNLAKAAYDLLAAFRTVPGVTANGVNGEVTALWVREAMRRLREADREAIGAQCVGKVLAHAPHDLTDGAWPASPVRDLIEEAVSDDLETGIRIERFNMRGVHLRGLYDGGDQERQLAAAYRGWADACTAWPRTSAMLASVAADWLEDAKREDVRARQRMMED</sequence>
<accession>A0ABS1U7Y5</accession>
<reference evidence="1 2" key="1">
    <citation type="submission" date="2021-01" db="EMBL/GenBank/DDBJ databases">
        <title>Belnapia mucosa sp. nov. and Belnapia arida sp. nov., isolated from the Tabernas Desert (Almeria, Spain).</title>
        <authorList>
            <person name="Molina-Menor E."/>
            <person name="Vidal-Verdu A."/>
            <person name="Calonge A."/>
            <person name="Satari L."/>
            <person name="Pereto J."/>
            <person name="Porcar M."/>
        </authorList>
    </citation>
    <scope>NUCLEOTIDE SEQUENCE [LARGE SCALE GENOMIC DNA]</scope>
    <source>
        <strain evidence="1 2">T18</strain>
    </source>
</reference>
<dbReference type="RefSeq" id="WP_202834005.1">
    <property type="nucleotide sequence ID" value="NZ_JAETWB010000017.1"/>
</dbReference>